<organism evidence="3 4">
    <name type="scientific">Mycolicibacterium canariasense</name>
    <name type="common">Mycobacterium canariasense</name>
    <dbReference type="NCBI Taxonomy" id="228230"/>
    <lineage>
        <taxon>Bacteria</taxon>
        <taxon>Bacillati</taxon>
        <taxon>Actinomycetota</taxon>
        <taxon>Actinomycetes</taxon>
        <taxon>Mycobacteriales</taxon>
        <taxon>Mycobacteriaceae</taxon>
        <taxon>Mycolicibacterium</taxon>
    </lineage>
</organism>
<dbReference type="EMBL" id="BCSY01000070">
    <property type="protein sequence ID" value="GAS97233.1"/>
    <property type="molecule type" value="Genomic_DNA"/>
</dbReference>
<dbReference type="InterPro" id="IPR013228">
    <property type="entry name" value="PE-PPE_C"/>
</dbReference>
<dbReference type="AlphaFoldDB" id="A0A124E2L9"/>
<sequence length="513" mass="53329">MTARHRVRKNNRAIGILVVPATAALLVTAVVDQPVIQQMPHAVHQPHRTVSAEAVDLAALALFAVPGAGVSFPPGALAEQDGGVWQRIQDVTLLTDRTRYPGDVTAASLDSGASWLTELLLARDPSTTVSGIDTGSFGGRVAAEALNRLAATGYDMASVFAVFYGDSNTPGTGLFDRYRSQNSTFGSDIPGGAVPLPDGTYLRVNREYDPIAYFPKYLWNPVSWLQIAAGFLFEHSRLDSFDFDDPQNVTTVEGNVVTVRVNSPVMPLLMPLKLLGVPTRIIQALQDIMQPIVESTGMYESGKVGFLPTPEKTIQYLSAIAAGFARAGQRLAGIDPPDPQPSEPPVTTAPTTTSEIIDAMEARDRELNGTPAPTARLATAQTSALHLAAAGVAADSVTADQPESKPVDETPVDTTAPEGGAPEPDPSSTVTTASPPAAGSTTADVDEATKPPVPPRKSATTRKPTGDAPKDVSTTAHPVASPPASDTAGSAAGDGDKSADNAGATGTGDQSAK</sequence>
<feature type="compositionally biased region" description="Low complexity" evidence="1">
    <location>
        <begin position="426"/>
        <end position="443"/>
    </location>
</feature>
<reference evidence="4" key="1">
    <citation type="journal article" date="2016" name="Genome Announc.">
        <title>Draft Genome Sequences of Five Rapidly Growing Mycobacterium Species, M. thermoresistibile, M. fortuitum subsp. acetamidolyticum, M. canariasense, M. brisbanense, and M. novocastrense.</title>
        <authorList>
            <person name="Katahira K."/>
            <person name="Ogura Y."/>
            <person name="Gotoh Y."/>
            <person name="Hayashi T."/>
        </authorList>
    </citation>
    <scope>NUCLEOTIDE SEQUENCE [LARGE SCALE GENOMIC DNA]</scope>
    <source>
        <strain evidence="4">JCM15298</strain>
    </source>
</reference>
<keyword evidence="4" id="KW-1185">Reference proteome</keyword>
<feature type="region of interest" description="Disordered" evidence="1">
    <location>
        <begin position="394"/>
        <end position="513"/>
    </location>
</feature>
<gene>
    <name evidence="3" type="ORF">RMCC_4199</name>
</gene>
<dbReference type="Proteomes" id="UP000069443">
    <property type="component" value="Unassembled WGS sequence"/>
</dbReference>
<comment type="caution">
    <text evidence="3">The sequence shown here is derived from an EMBL/GenBank/DDBJ whole genome shotgun (WGS) entry which is preliminary data.</text>
</comment>
<dbReference type="RefSeq" id="WP_062658143.1">
    <property type="nucleotide sequence ID" value="NZ_BCSY01000070.1"/>
</dbReference>
<feature type="region of interest" description="Disordered" evidence="1">
    <location>
        <begin position="330"/>
        <end position="351"/>
    </location>
</feature>
<evidence type="ECO:0000259" key="2">
    <source>
        <dbReference type="Pfam" id="PF08237"/>
    </source>
</evidence>
<evidence type="ECO:0000313" key="3">
    <source>
        <dbReference type="EMBL" id="GAS97233.1"/>
    </source>
</evidence>
<reference evidence="4" key="2">
    <citation type="submission" date="2016-02" db="EMBL/GenBank/DDBJ databases">
        <title>Draft genome sequence of five rapidly growing Mycobacterium species.</title>
        <authorList>
            <person name="Katahira K."/>
            <person name="Gotou Y."/>
            <person name="Iida K."/>
            <person name="Ogura Y."/>
            <person name="Hayashi T."/>
        </authorList>
    </citation>
    <scope>NUCLEOTIDE SEQUENCE [LARGE SCALE GENOMIC DNA]</scope>
    <source>
        <strain evidence="4">JCM15298</strain>
    </source>
</reference>
<feature type="compositionally biased region" description="Low complexity" evidence="1">
    <location>
        <begin position="482"/>
        <end position="493"/>
    </location>
</feature>
<evidence type="ECO:0000313" key="4">
    <source>
        <dbReference type="Proteomes" id="UP000069443"/>
    </source>
</evidence>
<evidence type="ECO:0000256" key="1">
    <source>
        <dbReference type="SAM" id="MobiDB-lite"/>
    </source>
</evidence>
<proteinExistence type="predicted"/>
<protein>
    <recommendedName>
        <fullName evidence="2">PE-PPE domain-containing protein</fullName>
    </recommendedName>
</protein>
<feature type="domain" description="PE-PPE" evidence="2">
    <location>
        <begin position="116"/>
        <end position="295"/>
    </location>
</feature>
<accession>A0A124E2L9</accession>
<name>A0A124E2L9_MYCCR</name>
<dbReference type="OrthoDB" id="4568361at2"/>
<dbReference type="Pfam" id="PF08237">
    <property type="entry name" value="PE-PPE"/>
    <property type="match status" value="1"/>
</dbReference>